<evidence type="ECO:0000313" key="1">
    <source>
        <dbReference type="EMBL" id="MDJ1134853.1"/>
    </source>
</evidence>
<evidence type="ECO:0000313" key="2">
    <source>
        <dbReference type="Proteomes" id="UP001214441"/>
    </source>
</evidence>
<accession>A0ABT7A0J6</accession>
<protein>
    <recommendedName>
        <fullName evidence="3">Asp/Glu racemase</fullName>
    </recommendedName>
</protein>
<dbReference type="RefSeq" id="WP_274045770.1">
    <property type="nucleotide sequence ID" value="NZ_JANCPR020000024.1"/>
</dbReference>
<organism evidence="1 2">
    <name type="scientific">Streptomyces iconiensis</name>
    <dbReference type="NCBI Taxonomy" id="1384038"/>
    <lineage>
        <taxon>Bacteria</taxon>
        <taxon>Bacillati</taxon>
        <taxon>Actinomycetota</taxon>
        <taxon>Actinomycetes</taxon>
        <taxon>Kitasatosporales</taxon>
        <taxon>Streptomycetaceae</taxon>
        <taxon>Streptomyces</taxon>
    </lineage>
</organism>
<reference evidence="1 2" key="1">
    <citation type="submission" date="2023-05" db="EMBL/GenBank/DDBJ databases">
        <title>Streptantibioticus silvisoli sp. nov., acidotolerant actinomycetes 1 from pine litter.</title>
        <authorList>
            <person name="Swiecimska M."/>
            <person name="Golinska P."/>
            <person name="Sangal V."/>
            <person name="Wachnowicz B."/>
            <person name="Goodfellow M."/>
        </authorList>
    </citation>
    <scope>NUCLEOTIDE SEQUENCE [LARGE SCALE GENOMIC DNA]</scope>
    <source>
        <strain evidence="1 2">DSM 42109</strain>
    </source>
</reference>
<comment type="caution">
    <text evidence="1">The sequence shown here is derived from an EMBL/GenBank/DDBJ whole genome shotgun (WGS) entry which is preliminary data.</text>
</comment>
<dbReference type="Proteomes" id="UP001214441">
    <property type="component" value="Unassembled WGS sequence"/>
</dbReference>
<sequence>MNAPASAPRIALISATPAAIGPAVAGLAAEFPAARPWNLLDDTLLADAAARGGVVPELATRMRRLIAYAVAGGARGVLLTCSLYGPLVTRVRARVPVLAPDTAAFEAALSGGHRRVLVLASFEAALEDSLARFTAAARAAGAATEAVGAVATGPPLDAARAYADEVDAVLLAQYSLAPHTEELAAGLGLPVHSGPQAAARALKSALAEGSSS</sequence>
<proteinExistence type="predicted"/>
<name>A0ABT7A0J6_9ACTN</name>
<gene>
    <name evidence="1" type="ORF">NMN56_023425</name>
</gene>
<evidence type="ECO:0008006" key="3">
    <source>
        <dbReference type="Google" id="ProtNLM"/>
    </source>
</evidence>
<dbReference type="EMBL" id="JANCPR020000024">
    <property type="protein sequence ID" value="MDJ1134853.1"/>
    <property type="molecule type" value="Genomic_DNA"/>
</dbReference>
<keyword evidence="2" id="KW-1185">Reference proteome</keyword>